<sequence length="1070" mass="123703">MNFLQLSDELQEILRRVFPDVELHREVPLFTKDVIDDIFFRMTQFEPIDAKSISEELSAFISSLNRSGDFTLSTVAIERPTARFVLNDLDLVKYVSNLDQIFRYSLGVTNIEPEHAIGRILYSAMRFGGLLRKEFLEVLYHQLRRLDAPCVLEQEVWFDLVSSTGEYKRWNPDSLTLLMITSWFNGKRIQGKRKSWYRQLCDFFKKYSDKSIQPLSEGQLIRGVSSRLAIEVTPTLVDIANGEVTSFPITRGAFLRLITRKAPRAKMGKGNSRKEYTLSRSSLQLVSESPDDFFVKHIEDLLNASADTERKQLSATLDDQIEQMEWLVSPQLIFSTRWLSNRLLNDGAWSKSLTVQTSKNRYKRINKVLKLIDRDRSFTELSNSEVSDLYTRVLEGVAKRAEKETDEKKAKRLFNKAHNLAAALRDFHDFMTREYGIEANHVPDTFILRKYRIHKVGAVDADVLMPWEYLALKKFLSGESKKKTQKKEDADLLLAQLVLLILGYRTGMRRSEVHYLRLTDFHIPVDLNGEQLLQKAEIVVSPHSQRSLKSVSGYRRIPVGALVTPTERSTIFAFFCTRLNESGENSFLFNITSNNRPFLTAKALFEPLAWYLRAVTGNPRMRFHHLRHSFGTWRFWSWMPTTVHAGSLIARMSTPEIIAQIGQERMAVLDVSEPLQPSRKTLHAISLIIGHAHPSTTLHHYIHTASLIFESELMRLQPTLRNKELSALAGITERGLFEIVKKKGVPNTELTNTGELTPCILRKRSLRLLRRKSSVANEVKDWRPVIAEKIGLYRREPSGERLELIDLYLACREYFDTRPSLRILEDKYSVHGVSIEQTIARAESLFELKKEVRKGNRVILRARHSRKRTKYIEEPESSVKTKQTVYVKELVPLPRQTREMMTLERMLLAVAKLTKKQKQKLHGALEYFITHSQAFEQGIEFTSQRPFSTFISAMRLLDLSLPDRDGKPVERLRATICIDGLNQESKLSSRAYWNKNVGFKKSYQFEYRDRKRKLTHKNGYVLLDLMAPEAQTSLESSDTKVEIKKRRTADNGFRVGLYVLYLTQDKWMSG</sequence>
<dbReference type="GO" id="GO:0003677">
    <property type="term" value="F:DNA binding"/>
    <property type="evidence" value="ECO:0007669"/>
    <property type="project" value="InterPro"/>
</dbReference>
<gene>
    <name evidence="2" type="ORF">FM042_07960</name>
</gene>
<protein>
    <recommendedName>
        <fullName evidence="4">Tyr recombinase domain-containing protein</fullName>
    </recommendedName>
</protein>
<dbReference type="InterPro" id="IPR011010">
    <property type="entry name" value="DNA_brk_join_enz"/>
</dbReference>
<keyword evidence="3" id="KW-1185">Reference proteome</keyword>
<dbReference type="RefSeq" id="WP_143235893.1">
    <property type="nucleotide sequence ID" value="NZ_VJWL01000002.1"/>
</dbReference>
<evidence type="ECO:0000256" key="1">
    <source>
        <dbReference type="ARBA" id="ARBA00023172"/>
    </source>
</evidence>
<name>A0A552X1I4_9GAMM</name>
<organism evidence="2 3">
    <name type="scientific">Aliidiomarina halalkaliphila</name>
    <dbReference type="NCBI Taxonomy" id="2593535"/>
    <lineage>
        <taxon>Bacteria</taxon>
        <taxon>Pseudomonadati</taxon>
        <taxon>Pseudomonadota</taxon>
        <taxon>Gammaproteobacteria</taxon>
        <taxon>Alteromonadales</taxon>
        <taxon>Idiomarinaceae</taxon>
        <taxon>Aliidiomarina</taxon>
    </lineage>
</organism>
<dbReference type="OrthoDB" id="9157643at2"/>
<keyword evidence="1" id="KW-0233">DNA recombination</keyword>
<evidence type="ECO:0000313" key="2">
    <source>
        <dbReference type="EMBL" id="TRW48908.1"/>
    </source>
</evidence>
<dbReference type="GO" id="GO:0015074">
    <property type="term" value="P:DNA integration"/>
    <property type="evidence" value="ECO:0007669"/>
    <property type="project" value="InterPro"/>
</dbReference>
<reference evidence="2 3" key="1">
    <citation type="submission" date="2019-07" db="EMBL/GenBank/DDBJ databases">
        <authorList>
            <person name="Yang M."/>
            <person name="Zhao D."/>
            <person name="Xiang H."/>
        </authorList>
    </citation>
    <scope>NUCLEOTIDE SEQUENCE [LARGE SCALE GENOMIC DNA]</scope>
    <source>
        <strain evidence="2 3">IM1326</strain>
    </source>
</reference>
<dbReference type="GO" id="GO:0006310">
    <property type="term" value="P:DNA recombination"/>
    <property type="evidence" value="ECO:0007669"/>
    <property type="project" value="UniProtKB-KW"/>
</dbReference>
<evidence type="ECO:0008006" key="4">
    <source>
        <dbReference type="Google" id="ProtNLM"/>
    </source>
</evidence>
<dbReference type="Proteomes" id="UP000320359">
    <property type="component" value="Unassembled WGS sequence"/>
</dbReference>
<dbReference type="InterPro" id="IPR013762">
    <property type="entry name" value="Integrase-like_cat_sf"/>
</dbReference>
<comment type="caution">
    <text evidence="2">The sequence shown here is derived from an EMBL/GenBank/DDBJ whole genome shotgun (WGS) entry which is preliminary data.</text>
</comment>
<dbReference type="SUPFAM" id="SSF56349">
    <property type="entry name" value="DNA breaking-rejoining enzymes"/>
    <property type="match status" value="1"/>
</dbReference>
<proteinExistence type="predicted"/>
<dbReference type="Gene3D" id="1.10.443.10">
    <property type="entry name" value="Intergrase catalytic core"/>
    <property type="match status" value="1"/>
</dbReference>
<accession>A0A552X1I4</accession>
<evidence type="ECO:0000313" key="3">
    <source>
        <dbReference type="Proteomes" id="UP000320359"/>
    </source>
</evidence>
<dbReference type="AlphaFoldDB" id="A0A552X1I4"/>
<dbReference type="EMBL" id="VJWL01000002">
    <property type="protein sequence ID" value="TRW48908.1"/>
    <property type="molecule type" value="Genomic_DNA"/>
</dbReference>